<name>A0A096XT79_9CAUD</name>
<evidence type="ECO:0000313" key="2">
    <source>
        <dbReference type="Proteomes" id="UP000030157"/>
    </source>
</evidence>
<dbReference type="EMBL" id="KJ801817">
    <property type="protein sequence ID" value="AII28513.1"/>
    <property type="molecule type" value="Genomic_DNA"/>
</dbReference>
<dbReference type="Proteomes" id="UP000030157">
    <property type="component" value="Segment"/>
</dbReference>
<accession>A0A096XT79</accession>
<keyword evidence="2" id="KW-1185">Reference proteome</keyword>
<dbReference type="GeneID" id="24628202"/>
<protein>
    <submittedName>
        <fullName evidence="1">Uncharacterized protein</fullName>
    </submittedName>
</protein>
<dbReference type="RefSeq" id="YP_009147154.1">
    <property type="nucleotide sequence ID" value="NC_027335.2"/>
</dbReference>
<reference evidence="1" key="1">
    <citation type="submission" date="2014-05" db="EMBL/GenBank/DDBJ databases">
        <title>Complete genome sequence of Enterococcus faecalis bacteriophage ECP3.</title>
        <authorList>
            <person name="Kang H.-Y."/>
            <person name="Kim S."/>
            <person name="Kim J."/>
        </authorList>
    </citation>
    <scope>NUCLEOTIDE SEQUENCE [LARGE SCALE GENOMIC DNA]</scope>
    <source>
        <strain evidence="1">ECP3</strain>
    </source>
</reference>
<sequence length="137" mass="16103">MTYRMKCVITNPQEPFFTEGKEYRIAHNNTIGYFIKDDDGTTAESGKTRGELLNKLNEYWYSQFELIEIEPKQPINECTEIRKKFQQTLIQYNMDIGHLEGRLVGKPSNIISTQIAMLKVKREAVQELYDELFKEDN</sequence>
<organism evidence="1 2">
    <name type="scientific">Enterococcus phage ECP3</name>
    <dbReference type="NCBI Taxonomy" id="1498168"/>
    <lineage>
        <taxon>Viruses</taxon>
        <taxon>Duplodnaviria</taxon>
        <taxon>Heunggongvirae</taxon>
        <taxon>Uroviricota</taxon>
        <taxon>Caudoviricetes</taxon>
        <taxon>Herelleviridae</taxon>
        <taxon>Brockvirinae</taxon>
        <taxon>Kochikohdavirus</taxon>
        <taxon>Kochikohdavirus ECP3</taxon>
    </lineage>
</organism>
<proteinExistence type="predicted"/>
<evidence type="ECO:0000313" key="1">
    <source>
        <dbReference type="EMBL" id="AII28513.1"/>
    </source>
</evidence>